<dbReference type="AlphaFoldDB" id="A0A0A2WL27"/>
<dbReference type="Gene3D" id="3.40.190.10">
    <property type="entry name" value="Periplasmic binding protein-like II"/>
    <property type="match status" value="2"/>
</dbReference>
<name>A0A0A2WL27_BEABA</name>
<keyword evidence="4" id="KW-0564">Palmitate</keyword>
<dbReference type="PANTHER" id="PTHR30429">
    <property type="entry name" value="D-METHIONINE-BINDING LIPOPROTEIN METQ"/>
    <property type="match status" value="1"/>
</dbReference>
<evidence type="ECO:0000256" key="4">
    <source>
        <dbReference type="ARBA" id="ARBA00023139"/>
    </source>
</evidence>
<dbReference type="SUPFAM" id="SSF53850">
    <property type="entry name" value="Periplasmic binding protein-like II"/>
    <property type="match status" value="1"/>
</dbReference>
<feature type="transmembrane region" description="Helical" evidence="6">
    <location>
        <begin position="33"/>
        <end position="54"/>
    </location>
</feature>
<dbReference type="Gene3D" id="1.20.1250.20">
    <property type="entry name" value="MFS general substrate transporter like domains"/>
    <property type="match status" value="1"/>
</dbReference>
<evidence type="ECO:0000256" key="6">
    <source>
        <dbReference type="SAM" id="Phobius"/>
    </source>
</evidence>
<dbReference type="SUPFAM" id="SSF103473">
    <property type="entry name" value="MFS general substrate transporter"/>
    <property type="match status" value="1"/>
</dbReference>
<dbReference type="InterPro" id="IPR036259">
    <property type="entry name" value="MFS_trans_sf"/>
</dbReference>
<gene>
    <name evidence="7" type="ORF">BBAD15_g265</name>
</gene>
<evidence type="ECO:0000313" key="8">
    <source>
        <dbReference type="Proteomes" id="UP000030106"/>
    </source>
</evidence>
<comment type="caution">
    <text evidence="7">The sequence shown here is derived from an EMBL/GenBank/DDBJ whole genome shotgun (WGS) entry which is preliminary data.</text>
</comment>
<feature type="transmembrane region" description="Helical" evidence="6">
    <location>
        <begin position="164"/>
        <end position="183"/>
    </location>
</feature>
<dbReference type="PANTHER" id="PTHR30429:SF0">
    <property type="entry name" value="METHIONINE-BINDING LIPOPROTEIN METQ"/>
    <property type="match status" value="1"/>
</dbReference>
<feature type="transmembrane region" description="Helical" evidence="6">
    <location>
        <begin position="101"/>
        <end position="120"/>
    </location>
</feature>
<evidence type="ECO:0000256" key="5">
    <source>
        <dbReference type="ARBA" id="ARBA00023288"/>
    </source>
</evidence>
<dbReference type="InterPro" id="IPR004872">
    <property type="entry name" value="Lipoprotein_NlpA"/>
</dbReference>
<keyword evidence="3 6" id="KW-0472">Membrane</keyword>
<sequence length="479" mass="51083">METGMALLAYTLPTLLMPPVGERLVLRFGAARLIPLGLASIGLGFVLMRLAVIYHVSLLPGAILSGMALGLINTPVTNTTTSSVAANRVGMASGIDISSRLITLAINIALMGSLLVAGIAESLQSQIDSVSERYALAEQIAGGTRATLDSELIIQALNDGFSGVLAYGAVGVGCLSLASYLLFNVKTNVKRKRAASCPEIPWGNRFGWRVATGALLLASGLQFAQANSDPHTIVFGVAPGPYGDMVKQAIAPSLKEKGYKVVVREFSDYVQPNMALANGSIDANLFQHSLYFDKFTADKNLKLAKLITVPTAGMGIYSHKVKSLAELKQGDIVTLSNDPTNLARGLRFLQSMELITIKENIDPTKASERDIATNPKGLVFKSLEAAQLPRTLDSASAALVNGNFAIAAGLKLSSALKQEHLDENLKNIIAVRAEDADKPFAKDIVETVQSPAYEKAIDDPQNIFNAFQKPDWMVAADKK</sequence>
<evidence type="ECO:0000256" key="1">
    <source>
        <dbReference type="ARBA" id="ARBA00004635"/>
    </source>
</evidence>
<accession>A0A0A2WL27</accession>
<dbReference type="HOGENOM" id="CLU_569834_0_0_1"/>
<proteinExistence type="predicted"/>
<protein>
    <submittedName>
        <fullName evidence="7">D-methionine-binding lipoprotein metQ</fullName>
    </submittedName>
</protein>
<organism evidence="7 8">
    <name type="scientific">Beauveria bassiana D1-5</name>
    <dbReference type="NCBI Taxonomy" id="1245745"/>
    <lineage>
        <taxon>Eukaryota</taxon>
        <taxon>Fungi</taxon>
        <taxon>Dikarya</taxon>
        <taxon>Ascomycota</taxon>
        <taxon>Pezizomycotina</taxon>
        <taxon>Sordariomycetes</taxon>
        <taxon>Hypocreomycetidae</taxon>
        <taxon>Hypocreales</taxon>
        <taxon>Cordycipitaceae</taxon>
        <taxon>Beauveria</taxon>
    </lineage>
</organism>
<evidence type="ECO:0000256" key="2">
    <source>
        <dbReference type="ARBA" id="ARBA00022729"/>
    </source>
</evidence>
<keyword evidence="2" id="KW-0732">Signal</keyword>
<keyword evidence="5 7" id="KW-0449">Lipoprotein</keyword>
<dbReference type="Proteomes" id="UP000030106">
    <property type="component" value="Unassembled WGS sequence"/>
</dbReference>
<dbReference type="Pfam" id="PF03180">
    <property type="entry name" value="Lipoprotein_9"/>
    <property type="match status" value="1"/>
</dbReference>
<dbReference type="EMBL" id="ANFO01000023">
    <property type="protein sequence ID" value="KGQ13784.1"/>
    <property type="molecule type" value="Genomic_DNA"/>
</dbReference>
<comment type="subcellular location">
    <subcellularLocation>
        <location evidence="1">Membrane</location>
        <topology evidence="1">Lipid-anchor</topology>
    </subcellularLocation>
</comment>
<keyword evidence="6" id="KW-0812">Transmembrane</keyword>
<dbReference type="GO" id="GO:0016020">
    <property type="term" value="C:membrane"/>
    <property type="evidence" value="ECO:0007669"/>
    <property type="project" value="UniProtKB-SubCell"/>
</dbReference>
<reference evidence="7 8" key="1">
    <citation type="submission" date="2012-10" db="EMBL/GenBank/DDBJ databases">
        <title>Genome sequencing and analysis of entomopathogenic fungi Beauveria bassiana D1-5.</title>
        <authorList>
            <person name="Li Q."/>
            <person name="Wang L."/>
            <person name="Zhang Z."/>
            <person name="Wang Q."/>
            <person name="Ren J."/>
            <person name="Wang M."/>
            <person name="Xu W."/>
            <person name="Wang J."/>
            <person name="Lu Y."/>
            <person name="Du Q."/>
            <person name="Sun Z."/>
        </authorList>
    </citation>
    <scope>NUCLEOTIDE SEQUENCE [LARGE SCALE GENOMIC DNA]</scope>
    <source>
        <strain evidence="7 8">D1-5</strain>
    </source>
</reference>
<evidence type="ECO:0000313" key="7">
    <source>
        <dbReference type="EMBL" id="KGQ13784.1"/>
    </source>
</evidence>
<keyword evidence="6" id="KW-1133">Transmembrane helix</keyword>
<evidence type="ECO:0000256" key="3">
    <source>
        <dbReference type="ARBA" id="ARBA00023136"/>
    </source>
</evidence>